<dbReference type="InterPro" id="IPR036390">
    <property type="entry name" value="WH_DNA-bd_sf"/>
</dbReference>
<dbReference type="Pfam" id="PF03466">
    <property type="entry name" value="LysR_substrate"/>
    <property type="match status" value="1"/>
</dbReference>
<feature type="domain" description="HTH lysR-type" evidence="5">
    <location>
        <begin position="1"/>
        <end position="59"/>
    </location>
</feature>
<sequence>MTFDFRLQVFHTVAKRLNFTKAAKELFITQPAVTRHIHELEQHFKVKLFERNGTRIRLAPAGKRLLQHTETLFAVYRNLEFDMSSLTQGHSGKLILGGSMTAAPYIIPPILADFHSRYTAIQVSMVSGNTQQIEQALEGEEIDLGIVEGHSRNAAIRYTDFMKDEIVLVSNPGHPLARRQYIKPEELTRIPLLLREPGSGTLEVLAHALKGVGIKLSQLQKEMQLNSTEMIKSYLLHAPCMAFLSVHAVTKELQNNECVIVDVKGLSIERNFYFARLQGEAQALPELFMRFALHYRKL</sequence>
<accession>A0A8J2UC50</accession>
<evidence type="ECO:0000256" key="4">
    <source>
        <dbReference type="ARBA" id="ARBA00023163"/>
    </source>
</evidence>
<dbReference type="PROSITE" id="PS50931">
    <property type="entry name" value="HTH_LYSR"/>
    <property type="match status" value="1"/>
</dbReference>
<comment type="caution">
    <text evidence="6">The sequence shown here is derived from an EMBL/GenBank/DDBJ whole genome shotgun (WGS) entry which is preliminary data.</text>
</comment>
<gene>
    <name evidence="6" type="ORF">GCM10011511_17940</name>
</gene>
<dbReference type="PANTHER" id="PTHR30126">
    <property type="entry name" value="HTH-TYPE TRANSCRIPTIONAL REGULATOR"/>
    <property type="match status" value="1"/>
</dbReference>
<dbReference type="Gene3D" id="1.10.10.10">
    <property type="entry name" value="Winged helix-like DNA-binding domain superfamily/Winged helix DNA-binding domain"/>
    <property type="match status" value="1"/>
</dbReference>
<reference evidence="6" key="1">
    <citation type="journal article" date="2014" name="Int. J. Syst. Evol. Microbiol.">
        <title>Complete genome sequence of Corynebacterium casei LMG S-19264T (=DSM 44701T), isolated from a smear-ripened cheese.</title>
        <authorList>
            <consortium name="US DOE Joint Genome Institute (JGI-PGF)"/>
            <person name="Walter F."/>
            <person name="Albersmeier A."/>
            <person name="Kalinowski J."/>
            <person name="Ruckert C."/>
        </authorList>
    </citation>
    <scope>NUCLEOTIDE SEQUENCE</scope>
    <source>
        <strain evidence="6">CGMCC 1.15448</strain>
    </source>
</reference>
<dbReference type="Proteomes" id="UP000607559">
    <property type="component" value="Unassembled WGS sequence"/>
</dbReference>
<evidence type="ECO:0000313" key="6">
    <source>
        <dbReference type="EMBL" id="GGA95017.1"/>
    </source>
</evidence>
<protein>
    <submittedName>
        <fullName evidence="6">Transcriptional regulator</fullName>
    </submittedName>
</protein>
<dbReference type="PANTHER" id="PTHR30126:SF39">
    <property type="entry name" value="HTH-TYPE TRANSCRIPTIONAL REGULATOR CYSL"/>
    <property type="match status" value="1"/>
</dbReference>
<proteinExistence type="inferred from homology"/>
<keyword evidence="7" id="KW-1185">Reference proteome</keyword>
<dbReference type="Gene3D" id="3.40.190.290">
    <property type="match status" value="1"/>
</dbReference>
<organism evidence="6 7">
    <name type="scientific">Puia dinghuensis</name>
    <dbReference type="NCBI Taxonomy" id="1792502"/>
    <lineage>
        <taxon>Bacteria</taxon>
        <taxon>Pseudomonadati</taxon>
        <taxon>Bacteroidota</taxon>
        <taxon>Chitinophagia</taxon>
        <taxon>Chitinophagales</taxon>
        <taxon>Chitinophagaceae</taxon>
        <taxon>Puia</taxon>
    </lineage>
</organism>
<keyword evidence="4" id="KW-0804">Transcription</keyword>
<dbReference type="InterPro" id="IPR005119">
    <property type="entry name" value="LysR_subst-bd"/>
</dbReference>
<dbReference type="Pfam" id="PF00126">
    <property type="entry name" value="HTH_1"/>
    <property type="match status" value="1"/>
</dbReference>
<dbReference type="FunFam" id="1.10.10.10:FF:000001">
    <property type="entry name" value="LysR family transcriptional regulator"/>
    <property type="match status" value="1"/>
</dbReference>
<dbReference type="GO" id="GO:0003700">
    <property type="term" value="F:DNA-binding transcription factor activity"/>
    <property type="evidence" value="ECO:0007669"/>
    <property type="project" value="InterPro"/>
</dbReference>
<keyword evidence="3" id="KW-0238">DNA-binding</keyword>
<keyword evidence="2" id="KW-0805">Transcription regulation</keyword>
<name>A0A8J2UC50_9BACT</name>
<evidence type="ECO:0000256" key="2">
    <source>
        <dbReference type="ARBA" id="ARBA00023015"/>
    </source>
</evidence>
<dbReference type="GO" id="GO:0000976">
    <property type="term" value="F:transcription cis-regulatory region binding"/>
    <property type="evidence" value="ECO:0007669"/>
    <property type="project" value="TreeGrafter"/>
</dbReference>
<dbReference type="InterPro" id="IPR000847">
    <property type="entry name" value="LysR_HTH_N"/>
</dbReference>
<evidence type="ECO:0000256" key="1">
    <source>
        <dbReference type="ARBA" id="ARBA00009437"/>
    </source>
</evidence>
<dbReference type="InterPro" id="IPR036388">
    <property type="entry name" value="WH-like_DNA-bd_sf"/>
</dbReference>
<dbReference type="SUPFAM" id="SSF46785">
    <property type="entry name" value="Winged helix' DNA-binding domain"/>
    <property type="match status" value="1"/>
</dbReference>
<comment type="similarity">
    <text evidence="1">Belongs to the LysR transcriptional regulatory family.</text>
</comment>
<dbReference type="SUPFAM" id="SSF53850">
    <property type="entry name" value="Periplasmic binding protein-like II"/>
    <property type="match status" value="1"/>
</dbReference>
<evidence type="ECO:0000256" key="3">
    <source>
        <dbReference type="ARBA" id="ARBA00023125"/>
    </source>
</evidence>
<dbReference type="EMBL" id="BMJC01000002">
    <property type="protein sequence ID" value="GGA95017.1"/>
    <property type="molecule type" value="Genomic_DNA"/>
</dbReference>
<dbReference type="PRINTS" id="PR00039">
    <property type="entry name" value="HTHLYSR"/>
</dbReference>
<dbReference type="RefSeq" id="WP_188930767.1">
    <property type="nucleotide sequence ID" value="NZ_BMJC01000002.1"/>
</dbReference>
<dbReference type="AlphaFoldDB" id="A0A8J2UC50"/>
<reference evidence="6" key="2">
    <citation type="submission" date="2020-09" db="EMBL/GenBank/DDBJ databases">
        <authorList>
            <person name="Sun Q."/>
            <person name="Zhou Y."/>
        </authorList>
    </citation>
    <scope>NUCLEOTIDE SEQUENCE</scope>
    <source>
        <strain evidence="6">CGMCC 1.15448</strain>
    </source>
</reference>
<evidence type="ECO:0000259" key="5">
    <source>
        <dbReference type="PROSITE" id="PS50931"/>
    </source>
</evidence>
<evidence type="ECO:0000313" key="7">
    <source>
        <dbReference type="Proteomes" id="UP000607559"/>
    </source>
</evidence>